<evidence type="ECO:0000313" key="12">
    <source>
        <dbReference type="EMBL" id="SDM99846.1"/>
    </source>
</evidence>
<keyword evidence="8 11" id="KW-0067">ATP-binding</keyword>
<evidence type="ECO:0000256" key="10">
    <source>
        <dbReference type="ARBA" id="ARBA00049553"/>
    </source>
</evidence>
<comment type="subunit">
    <text evidence="3 11">Homodimer.</text>
</comment>
<accession>A0A1G9XTV8</accession>
<keyword evidence="6 11" id="KW-0547">Nucleotide-binding</keyword>
<comment type="similarity">
    <text evidence="11">Belongs to the BioW family.</text>
</comment>
<dbReference type="GO" id="GO:0005524">
    <property type="term" value="F:ATP binding"/>
    <property type="evidence" value="ECO:0007669"/>
    <property type="project" value="UniProtKB-KW"/>
</dbReference>
<evidence type="ECO:0000256" key="4">
    <source>
        <dbReference type="ARBA" id="ARBA00012984"/>
    </source>
</evidence>
<evidence type="ECO:0000256" key="2">
    <source>
        <dbReference type="ARBA" id="ARBA00005075"/>
    </source>
</evidence>
<dbReference type="STRING" id="146817.SAMN04488502_11035"/>
<evidence type="ECO:0000256" key="6">
    <source>
        <dbReference type="ARBA" id="ARBA00022741"/>
    </source>
</evidence>
<dbReference type="NCBIfam" id="TIGR01204">
    <property type="entry name" value="bioW"/>
    <property type="match status" value="1"/>
</dbReference>
<name>A0A1G9XTV8_9FIRM</name>
<sequence length="254" mass="27384">MIYSVRMRAAQGAAHEDGGRHISGAERLVSRDQIGALTQSMVERAFSHSRGQTDFINITVEAVATENIRRLELLPMTTVAAADVSAGRAAAKAALAAAGVKSPAADAGMERLLALKDSMRGAMLICGVTGQRLDGTDGRGIRVSRMDIDDQNRFAAWLEKRGFTGIHIREAVVLATKVAAASGVIAELCWSDDPEYTAGYVASASGYMRFPQLKPYGVMQGGRLFFIRPETNITELMHYLETQPVLVVTPEEAE</sequence>
<evidence type="ECO:0000256" key="5">
    <source>
        <dbReference type="ARBA" id="ARBA00022598"/>
    </source>
</evidence>
<proteinExistence type="inferred from homology"/>
<dbReference type="AlphaFoldDB" id="A0A1G9XTV8"/>
<dbReference type="NCBIfam" id="NF002360">
    <property type="entry name" value="PRK01322.1"/>
    <property type="match status" value="1"/>
</dbReference>
<gene>
    <name evidence="11" type="primary">bioW</name>
    <name evidence="12" type="ORF">SAMN04488502_11035</name>
</gene>
<keyword evidence="13" id="KW-1185">Reference proteome</keyword>
<evidence type="ECO:0000256" key="7">
    <source>
        <dbReference type="ARBA" id="ARBA00022756"/>
    </source>
</evidence>
<keyword evidence="7 11" id="KW-0093">Biotin biosynthesis</keyword>
<evidence type="ECO:0000256" key="8">
    <source>
        <dbReference type="ARBA" id="ARBA00022840"/>
    </source>
</evidence>
<dbReference type="UniPathway" id="UPA00999">
    <property type="reaction ID" value="UER00351"/>
</dbReference>
<reference evidence="12 13" key="1">
    <citation type="submission" date="2016-10" db="EMBL/GenBank/DDBJ databases">
        <authorList>
            <person name="de Groot N.N."/>
        </authorList>
    </citation>
    <scope>NUCLEOTIDE SEQUENCE [LARGE SCALE GENOMIC DNA]</scope>
    <source>
        <strain evidence="12 13">DSM 1736</strain>
    </source>
</reference>
<dbReference type="EMBL" id="FNHB01000010">
    <property type="protein sequence ID" value="SDM99846.1"/>
    <property type="molecule type" value="Genomic_DNA"/>
</dbReference>
<dbReference type="GO" id="GO:0000287">
    <property type="term" value="F:magnesium ion binding"/>
    <property type="evidence" value="ECO:0007669"/>
    <property type="project" value="UniProtKB-UniRule"/>
</dbReference>
<dbReference type="EC" id="6.2.1.14" evidence="4 11"/>
<dbReference type="Pfam" id="PF03744">
    <property type="entry name" value="BioW"/>
    <property type="match status" value="1"/>
</dbReference>
<dbReference type="GO" id="GO:0042410">
    <property type="term" value="F:6-carboxyhexanoate-CoA ligase activity"/>
    <property type="evidence" value="ECO:0007669"/>
    <property type="project" value="UniProtKB-UniRule"/>
</dbReference>
<evidence type="ECO:0000256" key="11">
    <source>
        <dbReference type="HAMAP-Rule" id="MF_00668"/>
    </source>
</evidence>
<keyword evidence="9 11" id="KW-0460">Magnesium</keyword>
<evidence type="ECO:0000256" key="9">
    <source>
        <dbReference type="ARBA" id="ARBA00022842"/>
    </source>
</evidence>
<comment type="catalytic activity">
    <reaction evidence="10 11">
        <text>heptanedioate + ATP + CoA = 6-carboxyhexanoyl-CoA + AMP + diphosphate</text>
        <dbReference type="Rhea" id="RHEA:14781"/>
        <dbReference type="ChEBI" id="CHEBI:30616"/>
        <dbReference type="ChEBI" id="CHEBI:33019"/>
        <dbReference type="ChEBI" id="CHEBI:36165"/>
        <dbReference type="ChEBI" id="CHEBI:57287"/>
        <dbReference type="ChEBI" id="CHEBI:57360"/>
        <dbReference type="ChEBI" id="CHEBI:456215"/>
        <dbReference type="EC" id="6.2.1.14"/>
    </reaction>
</comment>
<comment type="pathway">
    <text evidence="2 11">Metabolic intermediate metabolism; pimeloyl-CoA biosynthesis; pimeloyl-CoA from pimelate: step 1/1.</text>
</comment>
<protein>
    <recommendedName>
        <fullName evidence="4 11">6-carboxyhexanoate--CoA ligase</fullName>
        <ecNumber evidence="4 11">6.2.1.14</ecNumber>
    </recommendedName>
    <alternativeName>
        <fullName evidence="11">Pimeloyl-CoA synthase</fullName>
    </alternativeName>
</protein>
<dbReference type="Proteomes" id="UP000214880">
    <property type="component" value="Unassembled WGS sequence"/>
</dbReference>
<dbReference type="InterPro" id="IPR005499">
    <property type="entry name" value="BioW"/>
</dbReference>
<dbReference type="GO" id="GO:0009102">
    <property type="term" value="P:biotin biosynthetic process"/>
    <property type="evidence" value="ECO:0007669"/>
    <property type="project" value="UniProtKB-UniRule"/>
</dbReference>
<dbReference type="RefSeq" id="WP_092074516.1">
    <property type="nucleotide sequence ID" value="NZ_FNHB01000010.1"/>
</dbReference>
<comment type="function">
    <text evidence="11">Catalyzes the transformation of pimelate into pimeloyl-CoA with concomitant hydrolysis of ATP to AMP.</text>
</comment>
<evidence type="ECO:0000256" key="1">
    <source>
        <dbReference type="ARBA" id="ARBA00001946"/>
    </source>
</evidence>
<organism evidence="12 13">
    <name type="scientific">Dendrosporobacter quercicolus</name>
    <dbReference type="NCBI Taxonomy" id="146817"/>
    <lineage>
        <taxon>Bacteria</taxon>
        <taxon>Bacillati</taxon>
        <taxon>Bacillota</taxon>
        <taxon>Negativicutes</taxon>
        <taxon>Selenomonadales</taxon>
        <taxon>Sporomusaceae</taxon>
        <taxon>Dendrosporobacter</taxon>
    </lineage>
</organism>
<evidence type="ECO:0000313" key="13">
    <source>
        <dbReference type="Proteomes" id="UP000214880"/>
    </source>
</evidence>
<keyword evidence="5 11" id="KW-0436">Ligase</keyword>
<dbReference type="HAMAP" id="MF_00668">
    <property type="entry name" value="BioW"/>
    <property type="match status" value="1"/>
</dbReference>
<evidence type="ECO:0000256" key="3">
    <source>
        <dbReference type="ARBA" id="ARBA00011738"/>
    </source>
</evidence>
<comment type="cofactor">
    <cofactor evidence="1 11">
        <name>Mg(2+)</name>
        <dbReference type="ChEBI" id="CHEBI:18420"/>
    </cofactor>
</comment>
<dbReference type="OrthoDB" id="9792985at2"/>